<feature type="transmembrane region" description="Helical" evidence="1">
    <location>
        <begin position="35"/>
        <end position="53"/>
    </location>
</feature>
<keyword evidence="1" id="KW-0472">Membrane</keyword>
<dbReference type="EMBL" id="DXCQ01000049">
    <property type="protein sequence ID" value="HIY97106.1"/>
    <property type="molecule type" value="Genomic_DNA"/>
</dbReference>
<evidence type="ECO:0000256" key="1">
    <source>
        <dbReference type="SAM" id="Phobius"/>
    </source>
</evidence>
<accession>A0A9D1ZXA8</accession>
<name>A0A9D1ZXA8_9FIRM</name>
<keyword evidence="1" id="KW-1133">Transmembrane helix</keyword>
<proteinExistence type="predicted"/>
<reference evidence="2" key="2">
    <citation type="submission" date="2021-04" db="EMBL/GenBank/DDBJ databases">
        <authorList>
            <person name="Gilroy R."/>
        </authorList>
    </citation>
    <scope>NUCLEOTIDE SEQUENCE</scope>
    <source>
        <strain evidence="2">1345</strain>
    </source>
</reference>
<feature type="transmembrane region" description="Helical" evidence="1">
    <location>
        <begin position="89"/>
        <end position="106"/>
    </location>
</feature>
<evidence type="ECO:0000313" key="2">
    <source>
        <dbReference type="EMBL" id="HIY97106.1"/>
    </source>
</evidence>
<protein>
    <submittedName>
        <fullName evidence="2">Uncharacterized protein</fullName>
    </submittedName>
</protein>
<evidence type="ECO:0000313" key="3">
    <source>
        <dbReference type="Proteomes" id="UP000886750"/>
    </source>
</evidence>
<comment type="caution">
    <text evidence="2">The sequence shown here is derived from an EMBL/GenBank/DDBJ whole genome shotgun (WGS) entry which is preliminary data.</text>
</comment>
<sequence length="107" mass="11932">MDEKKKKDRIFVVCQIAVAVLGAAAIIIKGNAILLAAYIPLMLISIPWIYFNYSLCKWENKWHAAWNEKNPCDGEPSQFRLVTGKIGEWALFIIALVLAVLPAGIFG</sequence>
<organism evidence="2 3">
    <name type="scientific">Candidatus Borkfalkia excrementigallinarum</name>
    <dbReference type="NCBI Taxonomy" id="2838506"/>
    <lineage>
        <taxon>Bacteria</taxon>
        <taxon>Bacillati</taxon>
        <taxon>Bacillota</taxon>
        <taxon>Clostridia</taxon>
        <taxon>Christensenellales</taxon>
        <taxon>Christensenellaceae</taxon>
        <taxon>Candidatus Borkfalkia</taxon>
    </lineage>
</organism>
<dbReference type="AlphaFoldDB" id="A0A9D1ZXA8"/>
<gene>
    <name evidence="2" type="ORF">H9729_05400</name>
</gene>
<keyword evidence="1" id="KW-0812">Transmembrane</keyword>
<dbReference type="Proteomes" id="UP000886750">
    <property type="component" value="Unassembled WGS sequence"/>
</dbReference>
<reference evidence="2" key="1">
    <citation type="journal article" date="2021" name="PeerJ">
        <title>Extensive microbial diversity within the chicken gut microbiome revealed by metagenomics and culture.</title>
        <authorList>
            <person name="Gilroy R."/>
            <person name="Ravi A."/>
            <person name="Getino M."/>
            <person name="Pursley I."/>
            <person name="Horton D.L."/>
            <person name="Alikhan N.F."/>
            <person name="Baker D."/>
            <person name="Gharbi K."/>
            <person name="Hall N."/>
            <person name="Watson M."/>
            <person name="Adriaenssens E.M."/>
            <person name="Foster-Nyarko E."/>
            <person name="Jarju S."/>
            <person name="Secka A."/>
            <person name="Antonio M."/>
            <person name="Oren A."/>
            <person name="Chaudhuri R.R."/>
            <person name="La Ragione R."/>
            <person name="Hildebrand F."/>
            <person name="Pallen M.J."/>
        </authorList>
    </citation>
    <scope>NUCLEOTIDE SEQUENCE</scope>
    <source>
        <strain evidence="2">1345</strain>
    </source>
</reference>